<sequence length="307" mass="34753">MNGRAQTAEMVQPNVSSAVENSLCEEGKGDTSLGKSEAFQKLIYWRYCPFNTRTAKLSSKQDSVFRGFLPMAVALEQSNMMLCKGHSELLKFQGSQRKEREFIMYKFCEAWNLVLRLTNKHNSLQSQLEEAMKQHQRLEKKSQEQTQQTVPDDEGPAPNKQQLSEERNSVKAQGTSLLGELKESDKSGDLHAGKERARGQVSTSELMINAWNGHQGEEVGSGSIGSSCLLLRNTLEEKKGWKAQAKQQQLTRYTLILLTSHIKVSTQQEKHTKELIDKLKEEAEKQRAESTSETYTHADIRLSELDM</sequence>
<protein>
    <recommendedName>
        <fullName evidence="2">NF-kappa-B essential modulator NEMO N-terminal domain-containing protein</fullName>
    </recommendedName>
</protein>
<evidence type="ECO:0000259" key="2">
    <source>
        <dbReference type="Pfam" id="PF11577"/>
    </source>
</evidence>
<organism evidence="3 4">
    <name type="scientific">Xenopus laevis</name>
    <name type="common">African clawed frog</name>
    <dbReference type="NCBI Taxonomy" id="8355"/>
    <lineage>
        <taxon>Eukaryota</taxon>
        <taxon>Metazoa</taxon>
        <taxon>Chordata</taxon>
        <taxon>Craniata</taxon>
        <taxon>Vertebrata</taxon>
        <taxon>Euteleostomi</taxon>
        <taxon>Amphibia</taxon>
        <taxon>Batrachia</taxon>
        <taxon>Anura</taxon>
        <taxon>Pipoidea</taxon>
        <taxon>Pipidae</taxon>
        <taxon>Xenopodinae</taxon>
        <taxon>Xenopus</taxon>
        <taxon>Xenopus</taxon>
    </lineage>
</organism>
<dbReference type="InterPro" id="IPR021063">
    <property type="entry name" value="NEMO_N"/>
</dbReference>
<feature type="compositionally biased region" description="Basic and acidic residues" evidence="1">
    <location>
        <begin position="180"/>
        <end position="198"/>
    </location>
</feature>
<feature type="compositionally biased region" description="Basic and acidic residues" evidence="1">
    <location>
        <begin position="130"/>
        <end position="143"/>
    </location>
</feature>
<dbReference type="PANTHER" id="PTHR31553">
    <property type="entry name" value="NF-KAPPA-B ESSENTIAL MODULATOR"/>
    <property type="match status" value="1"/>
</dbReference>
<dbReference type="GO" id="GO:0008385">
    <property type="term" value="C:IkappaB kinase complex"/>
    <property type="evidence" value="ECO:0007669"/>
    <property type="project" value="TreeGrafter"/>
</dbReference>
<feature type="region of interest" description="Disordered" evidence="1">
    <location>
        <begin position="128"/>
        <end position="201"/>
    </location>
</feature>
<dbReference type="GO" id="GO:0070530">
    <property type="term" value="F:K63-linked polyubiquitin modification-dependent protein binding"/>
    <property type="evidence" value="ECO:0007669"/>
    <property type="project" value="TreeGrafter"/>
</dbReference>
<reference evidence="4" key="1">
    <citation type="journal article" date="2016" name="Nature">
        <title>Genome evolution in the allotetraploid frog Xenopus laevis.</title>
        <authorList>
            <person name="Session A.M."/>
            <person name="Uno Y."/>
            <person name="Kwon T."/>
            <person name="Chapman J.A."/>
            <person name="Toyoda A."/>
            <person name="Takahashi S."/>
            <person name="Fukui A."/>
            <person name="Hikosaka A."/>
            <person name="Suzuki A."/>
            <person name="Kondo M."/>
            <person name="van Heeringen S.J."/>
            <person name="Quigley I."/>
            <person name="Heinz S."/>
            <person name="Ogino H."/>
            <person name="Ochi H."/>
            <person name="Hellsten U."/>
            <person name="Lyons J.B."/>
            <person name="Simakov O."/>
            <person name="Putnam N."/>
            <person name="Stites J."/>
            <person name="Kuroki Y."/>
            <person name="Tanaka T."/>
            <person name="Michiue T."/>
            <person name="Watanabe M."/>
            <person name="Bogdanovic O."/>
            <person name="Lister R."/>
            <person name="Georgiou G."/>
            <person name="Paranjpe S.S."/>
            <person name="van Kruijsbergen I."/>
            <person name="Shu S."/>
            <person name="Carlson J."/>
            <person name="Kinoshita T."/>
            <person name="Ohta Y."/>
            <person name="Mawaribuchi S."/>
            <person name="Jenkins J."/>
            <person name="Grimwood J."/>
            <person name="Schmutz J."/>
            <person name="Mitros T."/>
            <person name="Mozaffari S.V."/>
            <person name="Suzuki Y."/>
            <person name="Haramoto Y."/>
            <person name="Yamamoto T.S."/>
            <person name="Takagi C."/>
            <person name="Heald R."/>
            <person name="Miller K."/>
            <person name="Haudenschild C."/>
            <person name="Kitzman J."/>
            <person name="Nakayama T."/>
            <person name="Izutsu Y."/>
            <person name="Robert J."/>
            <person name="Fortriede J."/>
            <person name="Burns K."/>
            <person name="Lotay V."/>
            <person name="Karimi K."/>
            <person name="Yasuoka Y."/>
            <person name="Dichmann D.S."/>
            <person name="Flajnik M.F."/>
            <person name="Houston D.W."/>
            <person name="Shendure J."/>
            <person name="DuPasquier L."/>
            <person name="Vize P.D."/>
            <person name="Zorn A.M."/>
            <person name="Ito M."/>
            <person name="Marcotte E.M."/>
            <person name="Wallingford J.B."/>
            <person name="Ito Y."/>
            <person name="Asashima M."/>
            <person name="Ueno N."/>
            <person name="Matsuda Y."/>
            <person name="Veenstra G.J."/>
            <person name="Fujiyama A."/>
            <person name="Harland R.M."/>
            <person name="Taira M."/>
            <person name="Rokhsar D.S."/>
        </authorList>
    </citation>
    <scope>NUCLEOTIDE SEQUENCE [LARGE SCALE GENOMIC DNA]</scope>
    <source>
        <strain evidence="4">J</strain>
    </source>
</reference>
<dbReference type="Proteomes" id="UP000694892">
    <property type="component" value="Chromosome 8S"/>
</dbReference>
<name>A0A974C2M4_XENLA</name>
<evidence type="ECO:0000313" key="4">
    <source>
        <dbReference type="Proteomes" id="UP000694892"/>
    </source>
</evidence>
<dbReference type="AlphaFoldDB" id="A0A974C2M4"/>
<evidence type="ECO:0000313" key="3">
    <source>
        <dbReference type="EMBL" id="OCT65452.1"/>
    </source>
</evidence>
<dbReference type="PANTHER" id="PTHR31553:SF3">
    <property type="entry name" value="NF-KAPPA-B ESSENTIAL MODULATOR"/>
    <property type="match status" value="1"/>
</dbReference>
<feature type="domain" description="NF-kappa-B essential modulator NEMO N-terminal" evidence="2">
    <location>
        <begin position="74"/>
        <end position="118"/>
    </location>
</feature>
<dbReference type="InterPro" id="IPR051301">
    <property type="entry name" value="Optineurin/NFkB_EssMod"/>
</dbReference>
<accession>A0A974C2M4</accession>
<dbReference type="GO" id="GO:0043123">
    <property type="term" value="P:positive regulation of canonical NF-kappaB signal transduction"/>
    <property type="evidence" value="ECO:0007669"/>
    <property type="project" value="TreeGrafter"/>
</dbReference>
<proteinExistence type="predicted"/>
<evidence type="ECO:0000256" key="1">
    <source>
        <dbReference type="SAM" id="MobiDB-lite"/>
    </source>
</evidence>
<dbReference type="GO" id="GO:0005634">
    <property type="term" value="C:nucleus"/>
    <property type="evidence" value="ECO:0007669"/>
    <property type="project" value="TreeGrafter"/>
</dbReference>
<dbReference type="Gene3D" id="1.20.5.390">
    <property type="entry name" value="L1 transposable element, trimerization domain"/>
    <property type="match status" value="1"/>
</dbReference>
<gene>
    <name evidence="3" type="ORF">XELAEV_18041693mg</name>
</gene>
<dbReference type="EMBL" id="CM004481">
    <property type="protein sequence ID" value="OCT65452.1"/>
    <property type="molecule type" value="Genomic_DNA"/>
</dbReference>
<dbReference type="Pfam" id="PF11577">
    <property type="entry name" value="NEMO"/>
    <property type="match status" value="1"/>
</dbReference>